<gene>
    <name evidence="2" type="primary">tcuB</name>
    <name evidence="2" type="ORF">AYJ54_39705</name>
</gene>
<organism evidence="2 3">
    <name type="scientific">Bradyrhizobium centrolobii</name>
    <dbReference type="NCBI Taxonomy" id="1505087"/>
    <lineage>
        <taxon>Bacteria</taxon>
        <taxon>Pseudomonadati</taxon>
        <taxon>Pseudomonadota</taxon>
        <taxon>Alphaproteobacteria</taxon>
        <taxon>Hyphomicrobiales</taxon>
        <taxon>Nitrobacteraceae</taxon>
        <taxon>Bradyrhizobium</taxon>
    </lineage>
</organism>
<dbReference type="NCBIfam" id="TIGR02484">
    <property type="entry name" value="CitB"/>
    <property type="match status" value="1"/>
</dbReference>
<keyword evidence="1" id="KW-0812">Transmembrane</keyword>
<evidence type="ECO:0000256" key="1">
    <source>
        <dbReference type="SAM" id="Phobius"/>
    </source>
</evidence>
<name>A0A176Z466_9BRAD</name>
<dbReference type="RefSeq" id="WP_063696430.1">
    <property type="nucleotide sequence ID" value="NZ_LUUB01000022.1"/>
</dbReference>
<dbReference type="SUPFAM" id="SSF103501">
    <property type="entry name" value="Respiratory nitrate reductase 1 gamma chain"/>
    <property type="match status" value="1"/>
</dbReference>
<dbReference type="InterPro" id="IPR036197">
    <property type="entry name" value="NarG-like_sf"/>
</dbReference>
<dbReference type="STRING" id="1505087.AYJ54_39705"/>
<feature type="transmembrane region" description="Helical" evidence="1">
    <location>
        <begin position="223"/>
        <end position="244"/>
    </location>
</feature>
<evidence type="ECO:0000313" key="3">
    <source>
        <dbReference type="Proteomes" id="UP000076959"/>
    </source>
</evidence>
<reference evidence="2 3" key="1">
    <citation type="submission" date="2016-03" db="EMBL/GenBank/DDBJ databases">
        <title>Draft Genome Sequence of the Strain BR 10245 (Bradyrhizobium sp.) isolated from nodules of Centrolobium paraense.</title>
        <authorList>
            <person name="Simoes-Araujo J.L.Sr."/>
            <person name="Barauna A.C."/>
            <person name="Silva K."/>
            <person name="Zilli J.E."/>
        </authorList>
    </citation>
    <scope>NUCLEOTIDE SEQUENCE [LARGE SCALE GENOMIC DNA]</scope>
    <source>
        <strain evidence="2 3">BR 10245</strain>
    </source>
</reference>
<proteinExistence type="predicted"/>
<evidence type="ECO:0000313" key="2">
    <source>
        <dbReference type="EMBL" id="OAF15499.1"/>
    </source>
</evidence>
<comment type="caution">
    <text evidence="2">The sequence shown here is derived from an EMBL/GenBank/DDBJ whole genome shotgun (WGS) entry which is preliminary data.</text>
</comment>
<dbReference type="AlphaFoldDB" id="A0A176Z466"/>
<dbReference type="Proteomes" id="UP000076959">
    <property type="component" value="Unassembled WGS sequence"/>
</dbReference>
<keyword evidence="1" id="KW-0472">Membrane</keyword>
<feature type="transmembrane region" description="Helical" evidence="1">
    <location>
        <begin position="256"/>
        <end position="276"/>
    </location>
</feature>
<sequence length="367" mass="40217">MHGTRILDEADRLMTVCNSCRYCEGLCAVFPAMEMRRAFSDGDLNYLANLCHSCGACYVDCQFSPPHEFNVNVPKTLSVARAESYAAYAWPRALSGTFARNGLVISIIAALSMAAFILGFAALNDHSVLFGVHTGPGAFYELMPHNAMAALFSAALLYAILALVMSVRAFWRDIGDPIGRADCGSIFQAMRDAGELRYLHGGGVGCYNEDDRPTDRRKLYHHLTFYGFLLCFAATSVATLYHYLLGREAPYPWWDLPVVLGTLGGIGLIVGPVGLFVAKMQRDPELLDEGRYGMDLGFIAMLFLTGLTGMALLILRETAAMGPLLALHLGAVFALFITMPYGKFVHGIYRFVALVRYAQERRGEAGS</sequence>
<keyword evidence="1" id="KW-1133">Transmembrane helix</keyword>
<dbReference type="OrthoDB" id="9765258at2"/>
<keyword evidence="3" id="KW-1185">Reference proteome</keyword>
<feature type="transmembrane region" description="Helical" evidence="1">
    <location>
        <begin position="102"/>
        <end position="123"/>
    </location>
</feature>
<dbReference type="InterPro" id="IPR012830">
    <property type="entry name" value="Citrate_utilization_prot_B"/>
</dbReference>
<feature type="transmembrane region" description="Helical" evidence="1">
    <location>
        <begin position="143"/>
        <end position="164"/>
    </location>
</feature>
<feature type="transmembrane region" description="Helical" evidence="1">
    <location>
        <begin position="296"/>
        <end position="315"/>
    </location>
</feature>
<accession>A0A176Z466</accession>
<protein>
    <submittedName>
        <fullName evidence="2">Tricarballylate utilization protein B</fullName>
    </submittedName>
</protein>
<feature type="transmembrane region" description="Helical" evidence="1">
    <location>
        <begin position="321"/>
        <end position="341"/>
    </location>
</feature>
<dbReference type="EMBL" id="LUUB01000022">
    <property type="protein sequence ID" value="OAF15499.1"/>
    <property type="molecule type" value="Genomic_DNA"/>
</dbReference>